<dbReference type="Proteomes" id="UP000031465">
    <property type="component" value="Unassembled WGS sequence"/>
</dbReference>
<protein>
    <recommendedName>
        <fullName evidence="3">MobA-like NTP transferase domain-containing protein</fullName>
    </recommendedName>
</protein>
<dbReference type="GO" id="GO:0016779">
    <property type="term" value="F:nucleotidyltransferase activity"/>
    <property type="evidence" value="ECO:0007669"/>
    <property type="project" value="UniProtKB-KW"/>
</dbReference>
<evidence type="ECO:0000256" key="2">
    <source>
        <dbReference type="ARBA" id="ARBA00022695"/>
    </source>
</evidence>
<accession>A0A0C1JT24</accession>
<sequence>MKVVILAAGKGSRLDHSEGHDPKALTRLINRQTILEYQLNALKTCISLDQVFIVVGYQKEKIMDIFPELLYVYNPDFEQENTAKSLARALKKIDEDVLWLNGDVIFYPSILKTLLEFDQTAMIVNRTKVAEEEVKYRTHKNGQIIEISKTVEFPEGEALGINFYKKRDLNLLKESLNICENQDYFEKAIEKCIKKGQVVQPVLIEINQCAEIDFPEDLVKVNQLLQAWQNF</sequence>
<dbReference type="EMBL" id="JSAN01000012">
    <property type="protein sequence ID" value="KIC74265.1"/>
    <property type="molecule type" value="Genomic_DNA"/>
</dbReference>
<reference evidence="4 5" key="1">
    <citation type="journal article" date="2014" name="Mol. Biol. Evol.">
        <title>Massive expansion of Ubiquitination-related gene families within the Chlamydiae.</title>
        <authorList>
            <person name="Domman D."/>
            <person name="Collingro A."/>
            <person name="Lagkouvardos I."/>
            <person name="Gehre L."/>
            <person name="Weinmaier T."/>
            <person name="Rattei T."/>
            <person name="Subtil A."/>
            <person name="Horn M."/>
        </authorList>
    </citation>
    <scope>NUCLEOTIDE SEQUENCE [LARGE SCALE GENOMIC DNA]</scope>
    <source>
        <strain evidence="4 5">EI2</strain>
    </source>
</reference>
<evidence type="ECO:0000313" key="4">
    <source>
        <dbReference type="EMBL" id="KIC74265.1"/>
    </source>
</evidence>
<gene>
    <name evidence="4" type="ORF">DB44_AM00230</name>
</gene>
<feature type="domain" description="MobA-like NTP transferase" evidence="3">
    <location>
        <begin position="3"/>
        <end position="117"/>
    </location>
</feature>
<dbReference type="InterPro" id="IPR025877">
    <property type="entry name" value="MobA-like_NTP_Trfase"/>
</dbReference>
<dbReference type="SUPFAM" id="SSF53448">
    <property type="entry name" value="Nucleotide-diphospho-sugar transferases"/>
    <property type="match status" value="1"/>
</dbReference>
<keyword evidence="2" id="KW-0548">Nucleotidyltransferase</keyword>
<dbReference type="PATRIC" id="fig|362787.3.peg.153"/>
<dbReference type="PANTHER" id="PTHR43584:SF8">
    <property type="entry name" value="N-ACETYLMURAMATE ALPHA-1-PHOSPHATE URIDYLYLTRANSFERASE"/>
    <property type="match status" value="1"/>
</dbReference>
<name>A0A0C1JT24_9BACT</name>
<organism evidence="4 5">
    <name type="scientific">Candidatus Protochlamydia amoebophila</name>
    <dbReference type="NCBI Taxonomy" id="362787"/>
    <lineage>
        <taxon>Bacteria</taxon>
        <taxon>Pseudomonadati</taxon>
        <taxon>Chlamydiota</taxon>
        <taxon>Chlamydiia</taxon>
        <taxon>Parachlamydiales</taxon>
        <taxon>Parachlamydiaceae</taxon>
        <taxon>Candidatus Protochlamydia</taxon>
    </lineage>
</organism>
<dbReference type="AlphaFoldDB" id="A0A0C1JT24"/>
<dbReference type="Pfam" id="PF12804">
    <property type="entry name" value="NTP_transf_3"/>
    <property type="match status" value="1"/>
</dbReference>
<evidence type="ECO:0000256" key="1">
    <source>
        <dbReference type="ARBA" id="ARBA00022679"/>
    </source>
</evidence>
<dbReference type="CDD" id="cd02523">
    <property type="entry name" value="PC_cytidylyltransferase"/>
    <property type="match status" value="1"/>
</dbReference>
<comment type="caution">
    <text evidence="4">The sequence shown here is derived from an EMBL/GenBank/DDBJ whole genome shotgun (WGS) entry which is preliminary data.</text>
</comment>
<keyword evidence="1" id="KW-0808">Transferase</keyword>
<dbReference type="InterPro" id="IPR050065">
    <property type="entry name" value="GlmU-like"/>
</dbReference>
<dbReference type="RefSeq" id="WP_039356007.1">
    <property type="nucleotide sequence ID" value="NZ_JSAN01000012.1"/>
</dbReference>
<proteinExistence type="predicted"/>
<evidence type="ECO:0000259" key="3">
    <source>
        <dbReference type="Pfam" id="PF12804"/>
    </source>
</evidence>
<evidence type="ECO:0000313" key="5">
    <source>
        <dbReference type="Proteomes" id="UP000031465"/>
    </source>
</evidence>
<dbReference type="InterPro" id="IPR029044">
    <property type="entry name" value="Nucleotide-diphossugar_trans"/>
</dbReference>
<dbReference type="PANTHER" id="PTHR43584">
    <property type="entry name" value="NUCLEOTIDYL TRANSFERASE"/>
    <property type="match status" value="1"/>
</dbReference>
<dbReference type="Gene3D" id="3.90.550.10">
    <property type="entry name" value="Spore Coat Polysaccharide Biosynthesis Protein SpsA, Chain A"/>
    <property type="match status" value="1"/>
</dbReference>